<evidence type="ECO:0000313" key="6">
    <source>
        <dbReference type="Ensembl" id="ENSMMDP00005010933.1"/>
    </source>
</evidence>
<dbReference type="Ensembl" id="ENSMMDT00005011269.1">
    <property type="protein sequence ID" value="ENSMMDP00005010933.1"/>
    <property type="gene ID" value="ENSMMDG00005005916.1"/>
</dbReference>
<feature type="domain" description="DDE Tnp4" evidence="4">
    <location>
        <begin position="201"/>
        <end position="358"/>
    </location>
</feature>
<proteinExistence type="predicted"/>
<feature type="domain" description="Transposase Helix-turn-helix" evidence="5">
    <location>
        <begin position="120"/>
        <end position="166"/>
    </location>
</feature>
<keyword evidence="2" id="KW-0479">Metal-binding</keyword>
<dbReference type="OrthoDB" id="10009406at2759"/>
<dbReference type="Pfam" id="PF13613">
    <property type="entry name" value="HTH_Tnp_4"/>
    <property type="match status" value="1"/>
</dbReference>
<feature type="region of interest" description="Disordered" evidence="3">
    <location>
        <begin position="1"/>
        <end position="51"/>
    </location>
</feature>
<gene>
    <name evidence="6" type="primary">LOC115365569</name>
</gene>
<dbReference type="PANTHER" id="PTHR23080:SF143">
    <property type="entry name" value="SI:DKEY-56D12.4"/>
    <property type="match status" value="1"/>
</dbReference>
<evidence type="ECO:0000259" key="5">
    <source>
        <dbReference type="Pfam" id="PF13613"/>
    </source>
</evidence>
<keyword evidence="7" id="KW-1185">Reference proteome</keyword>
<dbReference type="GeneTree" id="ENSGT00940000164656"/>
<dbReference type="AlphaFoldDB" id="A0A667XAB6"/>
<name>A0A667XAB6_9TELE</name>
<dbReference type="GO" id="GO:0046872">
    <property type="term" value="F:metal ion binding"/>
    <property type="evidence" value="ECO:0007669"/>
    <property type="project" value="UniProtKB-KW"/>
</dbReference>
<dbReference type="Proteomes" id="UP000472263">
    <property type="component" value="Chromosome 9"/>
</dbReference>
<evidence type="ECO:0000256" key="3">
    <source>
        <dbReference type="SAM" id="MobiDB-lite"/>
    </source>
</evidence>
<accession>A0A667XAB6</accession>
<comment type="cofactor">
    <cofactor evidence="1">
        <name>a divalent metal cation</name>
        <dbReference type="ChEBI" id="CHEBI:60240"/>
    </cofactor>
</comment>
<evidence type="ECO:0000313" key="7">
    <source>
        <dbReference type="Proteomes" id="UP000472263"/>
    </source>
</evidence>
<reference evidence="6" key="3">
    <citation type="submission" date="2025-09" db="UniProtKB">
        <authorList>
            <consortium name="Ensembl"/>
        </authorList>
    </citation>
    <scope>IDENTIFICATION</scope>
</reference>
<reference evidence="6" key="2">
    <citation type="submission" date="2025-08" db="UniProtKB">
        <authorList>
            <consortium name="Ensembl"/>
        </authorList>
    </citation>
    <scope>IDENTIFICATION</scope>
</reference>
<dbReference type="GeneID" id="115365569"/>
<dbReference type="InterPro" id="IPR027806">
    <property type="entry name" value="HARBI1_dom"/>
</dbReference>
<reference evidence="6" key="1">
    <citation type="submission" date="2019-06" db="EMBL/GenBank/DDBJ databases">
        <authorList>
            <consortium name="Wellcome Sanger Institute Data Sharing"/>
        </authorList>
    </citation>
    <scope>NUCLEOTIDE SEQUENCE [LARGE SCALE GENOMIC DNA]</scope>
</reference>
<protein>
    <submittedName>
        <fullName evidence="6">Uncharacterized LOC115365569</fullName>
    </submittedName>
</protein>
<dbReference type="Pfam" id="PF13359">
    <property type="entry name" value="DDE_Tnp_4"/>
    <property type="match status" value="1"/>
</dbReference>
<dbReference type="InParanoid" id="A0A667XAB6"/>
<sequence>MNVMKRHHLEDPPPKRRCFQPSTDNTSRDETPLMDSETEEDSMPPQKCDVGTQCPDPVDHNYCSHKSKKDAGTQTDHTPSLSAYDLDDKVSKFYTGLAIDSFWKLLYTIMAFLPLPKISKLAVHDQLLLVLMRLRLGLMFTDLSIRFGISRTTACDIWTMWRPVLANFMRDKVIAWLPRDTLKRIRPQSFIEHYPNATCVIDCTEIFVQRPKNLKKRAQTYSNYKHHNTYRVLYCIAPNGYVMFVSKLFGGRASDTFITKNCGVVGHLIPGDQILADRGFTIKDALPPGVSLAIPAFTRGCKQLSEHEVTRTRCLANVRIHVERAIRRLKCFKILSNVIPGSLKHVDDILSVCAGLCNLQPALIKGTSGDDEDVEMDEFREMHKEEGDEYLWDIGEDQG</sequence>
<evidence type="ECO:0000259" key="4">
    <source>
        <dbReference type="Pfam" id="PF13359"/>
    </source>
</evidence>
<dbReference type="InterPro" id="IPR027805">
    <property type="entry name" value="Transposase_HTH_dom"/>
</dbReference>
<dbReference type="PANTHER" id="PTHR23080">
    <property type="entry name" value="THAP DOMAIN PROTEIN"/>
    <property type="match status" value="1"/>
</dbReference>
<evidence type="ECO:0000256" key="2">
    <source>
        <dbReference type="ARBA" id="ARBA00022723"/>
    </source>
</evidence>
<organism evidence="6 7">
    <name type="scientific">Myripristis murdjan</name>
    <name type="common">pinecone soldierfish</name>
    <dbReference type="NCBI Taxonomy" id="586833"/>
    <lineage>
        <taxon>Eukaryota</taxon>
        <taxon>Metazoa</taxon>
        <taxon>Chordata</taxon>
        <taxon>Craniata</taxon>
        <taxon>Vertebrata</taxon>
        <taxon>Euteleostomi</taxon>
        <taxon>Actinopterygii</taxon>
        <taxon>Neopterygii</taxon>
        <taxon>Teleostei</taxon>
        <taxon>Neoteleostei</taxon>
        <taxon>Acanthomorphata</taxon>
        <taxon>Holocentriformes</taxon>
        <taxon>Holocentridae</taxon>
        <taxon>Myripristis</taxon>
    </lineage>
</organism>
<evidence type="ECO:0000256" key="1">
    <source>
        <dbReference type="ARBA" id="ARBA00001968"/>
    </source>
</evidence>
<dbReference type="RefSeq" id="XP_029916506.1">
    <property type="nucleotide sequence ID" value="XM_030060646.1"/>
</dbReference>